<accession>A0A9N9XLX1</accession>
<feature type="region of interest" description="Disordered" evidence="2">
    <location>
        <begin position="329"/>
        <end position="348"/>
    </location>
</feature>
<name>A0A9N9XLX1_PHYSR</name>
<gene>
    <name evidence="3" type="ORF">PHYEVI_LOCUS3383</name>
</gene>
<proteinExistence type="predicted"/>
<dbReference type="InterPro" id="IPR030465">
    <property type="entry name" value="CEP131"/>
</dbReference>
<feature type="region of interest" description="Disordered" evidence="2">
    <location>
        <begin position="1011"/>
        <end position="1050"/>
    </location>
</feature>
<dbReference type="GO" id="GO:0005929">
    <property type="term" value="C:cilium"/>
    <property type="evidence" value="ECO:0007669"/>
    <property type="project" value="GOC"/>
</dbReference>
<feature type="compositionally biased region" description="Basic residues" evidence="2">
    <location>
        <begin position="1012"/>
        <end position="1022"/>
    </location>
</feature>
<dbReference type="GO" id="GO:0010824">
    <property type="term" value="P:regulation of centrosome duplication"/>
    <property type="evidence" value="ECO:0007669"/>
    <property type="project" value="TreeGrafter"/>
</dbReference>
<evidence type="ECO:0008006" key="5">
    <source>
        <dbReference type="Google" id="ProtNLM"/>
    </source>
</evidence>
<dbReference type="AlphaFoldDB" id="A0A9N9XLX1"/>
<sequence length="1069" mass="124166">MSKRDGVQLKLNGDKINLETKRRNDCGTASSKSLLSGKKYSRPASTIPSFNRYEDILNDDKRPSSAGYVPKRLPPLDLDCLHEDFEADILPSSFILENMLKEPSDPWKDAKFLESYNTNLPSSKDTTCEEHTSLSSDENDARKLEIEEDKQDYYGHSNMQPGVATKPPLPRPPETSHQKYYRDDKGMDAITAYLTIKYEAETSKKDPKIDSNYFEKLALNKRLEKLNAPTIKISEEDEVADKIEENNLTDTSKMAGKWPDLPDISEIDLDRLFDVEKKSKRKNTKRKIRICGGKREETKNAEIESWMSERSDGKSNSYLDMLNSLSEFDGKEAAGDSPGGDRNSNLSGSFDDIVSILEALEEEDKKSHQKIATVKKMVDLSLEREDHQLSPKTQNLTEDVRTDTNDNKAEMTDYFFPKLMEENGHKELPITTPQNYDFGHDTSKENSTNYCQLLSYLDEVDRNCIQSLEEANHRTEFATKSTIKLDTIPRPEDLRALSCEELIGQIVDLSLRLKDKSSSISLLQDEMSNLREKVIGQSKVTERTVKQKLKEQKDEYEGVIKRHQKFIDQLIADKRSLNQQCESLIQELKVVEDRYNTNTRASEHKHQTEMRKLKEMQMAGEKLRRQSWIDNKTQKIKELTVKSIEPELASMEKRYQQELADIRSLHKREIEDLELKSARKMQQQCENLRQQLVEEREKALAHERDVMRKRHEQMLDAEEKSFQEQRRRLFADHANKLKECEEREAAAAVDKEKQLKLAREEFDERLQVAARRHDEESKLVEQSVRLEFERWKGDLQRQQAQLLAEREATMREQMRLEKDREVEAIAGRLELEANDNKAQLERCTENRIRRLREKYEKEIKDLEGSEKDAKAKYCDAKAKLLDAEDAAINLRANVKQLEAALNESKEVIEKYKTERRDYESIVRAQTKQDMDKLEAEVRRLRSGREKELQQLYSRIKVSVSRKDEILVELRQEHKALQEKCAYLENMLEQQRKEYLIKIKFESRLRFGGGAKPAKRGNFGRKIRTVEGNPGQSNRGRRRRRDAFPPVPGKSARTCREISIRANAAILVVS</sequence>
<dbReference type="OrthoDB" id="197735at2759"/>
<evidence type="ECO:0000313" key="4">
    <source>
        <dbReference type="Proteomes" id="UP001153712"/>
    </source>
</evidence>
<dbReference type="GO" id="GO:0035735">
    <property type="term" value="P:intraciliary transport involved in cilium assembly"/>
    <property type="evidence" value="ECO:0007669"/>
    <property type="project" value="InterPro"/>
</dbReference>
<dbReference type="Proteomes" id="UP001153712">
    <property type="component" value="Chromosome 13"/>
</dbReference>
<feature type="region of interest" description="Disordered" evidence="2">
    <location>
        <begin position="1"/>
        <end position="46"/>
    </location>
</feature>
<feature type="coiled-coil region" evidence="1">
    <location>
        <begin position="648"/>
        <end position="728"/>
    </location>
</feature>
<organism evidence="3 4">
    <name type="scientific">Phyllotreta striolata</name>
    <name type="common">Striped flea beetle</name>
    <name type="synonym">Crioceris striolata</name>
    <dbReference type="NCBI Taxonomy" id="444603"/>
    <lineage>
        <taxon>Eukaryota</taxon>
        <taxon>Metazoa</taxon>
        <taxon>Ecdysozoa</taxon>
        <taxon>Arthropoda</taxon>
        <taxon>Hexapoda</taxon>
        <taxon>Insecta</taxon>
        <taxon>Pterygota</taxon>
        <taxon>Neoptera</taxon>
        <taxon>Endopterygota</taxon>
        <taxon>Coleoptera</taxon>
        <taxon>Polyphaga</taxon>
        <taxon>Cucujiformia</taxon>
        <taxon>Chrysomeloidea</taxon>
        <taxon>Chrysomelidae</taxon>
        <taxon>Galerucinae</taxon>
        <taxon>Alticini</taxon>
        <taxon>Phyllotreta</taxon>
    </lineage>
</organism>
<evidence type="ECO:0000313" key="3">
    <source>
        <dbReference type="EMBL" id="CAG9856972.1"/>
    </source>
</evidence>
<evidence type="ECO:0000256" key="2">
    <source>
        <dbReference type="SAM" id="MobiDB-lite"/>
    </source>
</evidence>
<feature type="compositionally biased region" description="Basic and acidic residues" evidence="2">
    <location>
        <begin position="1"/>
        <end position="25"/>
    </location>
</feature>
<evidence type="ECO:0000256" key="1">
    <source>
        <dbReference type="SAM" id="Coils"/>
    </source>
</evidence>
<dbReference type="GO" id="GO:0034451">
    <property type="term" value="C:centriolar satellite"/>
    <property type="evidence" value="ECO:0007669"/>
    <property type="project" value="TreeGrafter"/>
</dbReference>
<dbReference type="EMBL" id="OU900106">
    <property type="protein sequence ID" value="CAG9856972.1"/>
    <property type="molecule type" value="Genomic_DNA"/>
</dbReference>
<keyword evidence="4" id="KW-1185">Reference proteome</keyword>
<dbReference type="PANTHER" id="PTHR31540">
    <property type="entry name" value="CENTROSOMAL PROTEIN OF 131 KDA"/>
    <property type="match status" value="1"/>
</dbReference>
<feature type="coiled-coil region" evidence="1">
    <location>
        <begin position="826"/>
        <end position="993"/>
    </location>
</feature>
<keyword evidence="1" id="KW-0175">Coiled coil</keyword>
<protein>
    <recommendedName>
        <fullName evidence="5">Centrosomal protein of 131 kDa</fullName>
    </recommendedName>
</protein>
<feature type="coiled-coil region" evidence="1">
    <location>
        <begin position="513"/>
        <end position="594"/>
    </location>
</feature>
<dbReference type="PANTHER" id="PTHR31540:SF1">
    <property type="entry name" value="CENTROSOMAL PROTEIN OF 131 KDA"/>
    <property type="match status" value="1"/>
</dbReference>
<feature type="region of interest" description="Disordered" evidence="2">
    <location>
        <begin position="119"/>
        <end position="180"/>
    </location>
</feature>
<reference evidence="3" key="1">
    <citation type="submission" date="2022-01" db="EMBL/GenBank/DDBJ databases">
        <authorList>
            <person name="King R."/>
        </authorList>
    </citation>
    <scope>NUCLEOTIDE SEQUENCE</scope>
</reference>